<dbReference type="Pfam" id="PF03652">
    <property type="entry name" value="RuvX"/>
    <property type="match status" value="1"/>
</dbReference>
<sequence length="150" mass="16708">MRSSGHLHEKVDRKSEVNKDMKILGIDYGRTKMGIAVGDTVLKLAEPLQVLTSSKFKVQSSKLLAENAIEKIVIGVPGGKMDVEIKEFGAGLKKETGVRVEFFDETLTTQDAQQLLIISGRKRKLRKEKEDAVAAAIMLQYYLEGRDNDD</sequence>
<dbReference type="PANTHER" id="PTHR33317:SF4">
    <property type="entry name" value="POLYNUCLEOTIDYL TRANSFERASE, RIBONUCLEASE H-LIKE SUPERFAMILY PROTEIN"/>
    <property type="match status" value="1"/>
</dbReference>
<feature type="domain" description="YqgF/RNase H-like" evidence="6">
    <location>
        <begin position="21"/>
        <end position="112"/>
    </location>
</feature>
<keyword evidence="3 5" id="KW-0540">Nuclease</keyword>
<evidence type="ECO:0000256" key="5">
    <source>
        <dbReference type="HAMAP-Rule" id="MF_00651"/>
    </source>
</evidence>
<dbReference type="CDD" id="cd16964">
    <property type="entry name" value="YqgF"/>
    <property type="match status" value="1"/>
</dbReference>
<evidence type="ECO:0000313" key="7">
    <source>
        <dbReference type="EMBL" id="PIU34951.1"/>
    </source>
</evidence>
<dbReference type="GO" id="GO:0000967">
    <property type="term" value="P:rRNA 5'-end processing"/>
    <property type="evidence" value="ECO:0007669"/>
    <property type="project" value="UniProtKB-UniRule"/>
</dbReference>
<comment type="similarity">
    <text evidence="5">Belongs to the YqgF HJR family.</text>
</comment>
<dbReference type="Proteomes" id="UP000229502">
    <property type="component" value="Unassembled WGS sequence"/>
</dbReference>
<dbReference type="SMART" id="SM00732">
    <property type="entry name" value="YqgFc"/>
    <property type="match status" value="1"/>
</dbReference>
<dbReference type="EC" id="3.1.-.-" evidence="5"/>
<keyword evidence="4 5" id="KW-0378">Hydrolase</keyword>
<evidence type="ECO:0000256" key="2">
    <source>
        <dbReference type="ARBA" id="ARBA00022517"/>
    </source>
</evidence>
<evidence type="ECO:0000256" key="1">
    <source>
        <dbReference type="ARBA" id="ARBA00022490"/>
    </source>
</evidence>
<keyword evidence="2 5" id="KW-0690">Ribosome biogenesis</keyword>
<evidence type="ECO:0000259" key="6">
    <source>
        <dbReference type="SMART" id="SM00732"/>
    </source>
</evidence>
<dbReference type="InterPro" id="IPR037027">
    <property type="entry name" value="YqgF/RNaseH-like_dom_sf"/>
</dbReference>
<dbReference type="GO" id="GO:0005829">
    <property type="term" value="C:cytosol"/>
    <property type="evidence" value="ECO:0007669"/>
    <property type="project" value="TreeGrafter"/>
</dbReference>
<organism evidence="7 8">
    <name type="scientific">Candidatus Shapirobacteria bacterium CG07_land_8_20_14_0_80_39_18</name>
    <dbReference type="NCBI Taxonomy" id="1974882"/>
    <lineage>
        <taxon>Bacteria</taxon>
        <taxon>Candidatus Shapironibacteriota</taxon>
    </lineage>
</organism>
<dbReference type="InterPro" id="IPR006641">
    <property type="entry name" value="YqgF/RNaseH-like_dom"/>
</dbReference>
<dbReference type="SUPFAM" id="SSF53098">
    <property type="entry name" value="Ribonuclease H-like"/>
    <property type="match status" value="1"/>
</dbReference>
<comment type="caution">
    <text evidence="7">The sequence shown here is derived from an EMBL/GenBank/DDBJ whole genome shotgun (WGS) entry which is preliminary data.</text>
</comment>
<dbReference type="Gene3D" id="3.30.420.140">
    <property type="entry name" value="YqgF/RNase H-like domain"/>
    <property type="match status" value="1"/>
</dbReference>
<dbReference type="PANTHER" id="PTHR33317">
    <property type="entry name" value="POLYNUCLEOTIDYL TRANSFERASE, RIBONUCLEASE H-LIKE SUPERFAMILY PROTEIN"/>
    <property type="match status" value="1"/>
</dbReference>
<dbReference type="GO" id="GO:0016788">
    <property type="term" value="F:hydrolase activity, acting on ester bonds"/>
    <property type="evidence" value="ECO:0007669"/>
    <property type="project" value="UniProtKB-UniRule"/>
</dbReference>
<name>A0A2M6YRB5_9BACT</name>
<evidence type="ECO:0000256" key="3">
    <source>
        <dbReference type="ARBA" id="ARBA00022722"/>
    </source>
</evidence>
<dbReference type="InterPro" id="IPR012337">
    <property type="entry name" value="RNaseH-like_sf"/>
</dbReference>
<keyword evidence="1 5" id="KW-0963">Cytoplasm</keyword>
<comment type="function">
    <text evidence="5">Could be a nuclease involved in processing of the 5'-end of pre-16S rRNA.</text>
</comment>
<reference evidence="8" key="1">
    <citation type="submission" date="2017-09" db="EMBL/GenBank/DDBJ databases">
        <title>Depth-based differentiation of microbial function through sediment-hosted aquifers and enrichment of novel symbionts in the deep terrestrial subsurface.</title>
        <authorList>
            <person name="Probst A.J."/>
            <person name="Ladd B."/>
            <person name="Jarett J.K."/>
            <person name="Geller-Mcgrath D.E."/>
            <person name="Sieber C.M.K."/>
            <person name="Emerson J.B."/>
            <person name="Anantharaman K."/>
            <person name="Thomas B.C."/>
            <person name="Malmstrom R."/>
            <person name="Stieglmeier M."/>
            <person name="Klingl A."/>
            <person name="Woyke T."/>
            <person name="Ryan C.M."/>
            <person name="Banfield J.F."/>
        </authorList>
    </citation>
    <scope>NUCLEOTIDE SEQUENCE [LARGE SCALE GENOMIC DNA]</scope>
</reference>
<dbReference type="AlphaFoldDB" id="A0A2M6YRB5"/>
<dbReference type="HAMAP" id="MF_00651">
    <property type="entry name" value="Nuclease_YqgF"/>
    <property type="match status" value="1"/>
</dbReference>
<evidence type="ECO:0000256" key="4">
    <source>
        <dbReference type="ARBA" id="ARBA00022801"/>
    </source>
</evidence>
<dbReference type="EMBL" id="PEWZ01000084">
    <property type="protein sequence ID" value="PIU34951.1"/>
    <property type="molecule type" value="Genomic_DNA"/>
</dbReference>
<comment type="subcellular location">
    <subcellularLocation>
        <location evidence="5">Cytoplasm</location>
    </subcellularLocation>
</comment>
<proteinExistence type="inferred from homology"/>
<dbReference type="GO" id="GO:0004518">
    <property type="term" value="F:nuclease activity"/>
    <property type="evidence" value="ECO:0007669"/>
    <property type="project" value="UniProtKB-KW"/>
</dbReference>
<dbReference type="InterPro" id="IPR005227">
    <property type="entry name" value="YqgF"/>
</dbReference>
<protein>
    <recommendedName>
        <fullName evidence="5">Putative pre-16S rRNA nuclease</fullName>
        <ecNumber evidence="5">3.1.-.-</ecNumber>
    </recommendedName>
</protein>
<accession>A0A2M6YRB5</accession>
<evidence type="ECO:0000313" key="8">
    <source>
        <dbReference type="Proteomes" id="UP000229502"/>
    </source>
</evidence>
<dbReference type="NCBIfam" id="TIGR00250">
    <property type="entry name" value="RNAse_H_YqgF"/>
    <property type="match status" value="1"/>
</dbReference>
<gene>
    <name evidence="7" type="ORF">COT03_01710</name>
</gene>